<dbReference type="InterPro" id="IPR050753">
    <property type="entry name" value="Peptidase_M14_domain"/>
</dbReference>
<organism evidence="12 13">
    <name type="scientific">Haemonchus contortus</name>
    <name type="common">Barber pole worm</name>
    <dbReference type="NCBI Taxonomy" id="6289"/>
    <lineage>
        <taxon>Eukaryota</taxon>
        <taxon>Metazoa</taxon>
        <taxon>Ecdysozoa</taxon>
        <taxon>Nematoda</taxon>
        <taxon>Chromadorea</taxon>
        <taxon>Rhabditida</taxon>
        <taxon>Rhabditina</taxon>
        <taxon>Rhabditomorpha</taxon>
        <taxon>Strongyloidea</taxon>
        <taxon>Trichostrongylidae</taxon>
        <taxon>Haemonchus</taxon>
    </lineage>
</organism>
<keyword evidence="5" id="KW-0479">Metal-binding</keyword>
<evidence type="ECO:0000259" key="11">
    <source>
        <dbReference type="PROSITE" id="PS52035"/>
    </source>
</evidence>
<dbReference type="GO" id="GO:0004181">
    <property type="term" value="F:metallocarboxypeptidase activity"/>
    <property type="evidence" value="ECO:0007669"/>
    <property type="project" value="InterPro"/>
</dbReference>
<keyword evidence="6" id="KW-0378">Hydrolase</keyword>
<dbReference type="WBParaSite" id="HCON_00099360-00001">
    <property type="protein sequence ID" value="HCON_00099360-00001"/>
    <property type="gene ID" value="HCON_00099360"/>
</dbReference>
<dbReference type="PROSITE" id="PS00132">
    <property type="entry name" value="CARBOXYPEPT_ZN_1"/>
    <property type="match status" value="1"/>
</dbReference>
<dbReference type="Gene3D" id="3.40.630.10">
    <property type="entry name" value="Zn peptidases"/>
    <property type="match status" value="1"/>
</dbReference>
<evidence type="ECO:0000256" key="2">
    <source>
        <dbReference type="ARBA" id="ARBA00005988"/>
    </source>
</evidence>
<dbReference type="SUPFAM" id="SSF53187">
    <property type="entry name" value="Zn-dependent exopeptidases"/>
    <property type="match status" value="1"/>
</dbReference>
<dbReference type="Gene3D" id="2.60.40.1120">
    <property type="entry name" value="Carboxypeptidase-like, regulatory domain"/>
    <property type="match status" value="1"/>
</dbReference>
<evidence type="ECO:0000256" key="10">
    <source>
        <dbReference type="SAM" id="SignalP"/>
    </source>
</evidence>
<evidence type="ECO:0000256" key="7">
    <source>
        <dbReference type="ARBA" id="ARBA00022833"/>
    </source>
</evidence>
<feature type="chain" id="PRO_5029837613" evidence="10">
    <location>
        <begin position="23"/>
        <end position="460"/>
    </location>
</feature>
<keyword evidence="3" id="KW-0121">Carboxypeptidase</keyword>
<accession>A0A7I4YHY2</accession>
<evidence type="ECO:0000256" key="5">
    <source>
        <dbReference type="ARBA" id="ARBA00022723"/>
    </source>
</evidence>
<evidence type="ECO:0000256" key="4">
    <source>
        <dbReference type="ARBA" id="ARBA00022670"/>
    </source>
</evidence>
<dbReference type="Proteomes" id="UP000025227">
    <property type="component" value="Unplaced"/>
</dbReference>
<comment type="similarity">
    <text evidence="2 9">Belongs to the peptidase M14 family.</text>
</comment>
<evidence type="ECO:0000256" key="3">
    <source>
        <dbReference type="ARBA" id="ARBA00022645"/>
    </source>
</evidence>
<reference evidence="13" key="1">
    <citation type="submission" date="2020-12" db="UniProtKB">
        <authorList>
            <consortium name="WormBaseParasite"/>
        </authorList>
    </citation>
    <scope>IDENTIFICATION</scope>
    <source>
        <strain evidence="13">MHco3</strain>
    </source>
</reference>
<keyword evidence="7" id="KW-0862">Zinc</keyword>
<sequence length="460" mass="51626">MTAGAVMFLSLLVCAIFSETFSASVSEWEDYHDHEAMLDKMLDIVQKCPQISTLYSIGRSVEDRELVVIHFSTTPSEHVALKPEMKYIGNMHGNEPIGRELLLRLADYLCEAAIKKDKEVLQLLNSTSIHILPSMNPDGFERALNTEPSERAWLTGRTNANGVDLNRDFPDLDSVFYELEKLKVPKYDHLMELFADDKERQPETVAVGRWTLSLPFVLSANLHEGDLVANYPFDATTKEGVSEYSASPDDGTFRWLAQTYAKNHAHMAKNDHPPCDGTSKDAFARQGGITNGAKWYSVSGGMQDFNYLATNDMEITLELSCEKMPDGKLLPQFWEDNKKALMEYMFAVHSGIKGIVTDAETNEPIFQAGVWIRNGTNKMPIRHPVTTWVLGDYYRILPAGDYEVIVTADGYEPAARNVTVTNKVRDSAMIVDFALKPIVDQEPSVEEIADIVNALQEQQE</sequence>
<evidence type="ECO:0000256" key="1">
    <source>
        <dbReference type="ARBA" id="ARBA00001947"/>
    </source>
</evidence>
<keyword evidence="12" id="KW-1185">Reference proteome</keyword>
<evidence type="ECO:0000256" key="8">
    <source>
        <dbReference type="ARBA" id="ARBA00023180"/>
    </source>
</evidence>
<evidence type="ECO:0000256" key="9">
    <source>
        <dbReference type="PROSITE-ProRule" id="PRU01379"/>
    </source>
</evidence>
<dbReference type="OMA" id="CEEYRHG"/>
<dbReference type="GO" id="GO:0008270">
    <property type="term" value="F:zinc ion binding"/>
    <property type="evidence" value="ECO:0007669"/>
    <property type="project" value="InterPro"/>
</dbReference>
<dbReference type="Pfam" id="PF13620">
    <property type="entry name" value="CarboxypepD_reg"/>
    <property type="match status" value="1"/>
</dbReference>
<dbReference type="SMART" id="SM00631">
    <property type="entry name" value="Zn_pept"/>
    <property type="match status" value="1"/>
</dbReference>
<dbReference type="InterPro" id="IPR057246">
    <property type="entry name" value="CARBOXYPEPT_ZN_1"/>
</dbReference>
<feature type="active site" description="Proton donor/acceptor" evidence="9">
    <location>
        <position position="318"/>
    </location>
</feature>
<name>A0A7I4YHY2_HAECO</name>
<dbReference type="PRINTS" id="PR00765">
    <property type="entry name" value="CRBOXYPTASEA"/>
</dbReference>
<dbReference type="Pfam" id="PF00246">
    <property type="entry name" value="Peptidase_M14"/>
    <property type="match status" value="1"/>
</dbReference>
<dbReference type="GO" id="GO:0005615">
    <property type="term" value="C:extracellular space"/>
    <property type="evidence" value="ECO:0007669"/>
    <property type="project" value="TreeGrafter"/>
</dbReference>
<evidence type="ECO:0000256" key="6">
    <source>
        <dbReference type="ARBA" id="ARBA00022801"/>
    </source>
</evidence>
<feature type="signal peptide" evidence="10">
    <location>
        <begin position="1"/>
        <end position="22"/>
    </location>
</feature>
<dbReference type="AlphaFoldDB" id="A0A7I4YHY2"/>
<dbReference type="SUPFAM" id="SSF49464">
    <property type="entry name" value="Carboxypeptidase regulatory domain-like"/>
    <property type="match status" value="1"/>
</dbReference>
<proteinExistence type="inferred from homology"/>
<dbReference type="InterPro" id="IPR008969">
    <property type="entry name" value="CarboxyPept-like_regulatory"/>
</dbReference>
<dbReference type="GO" id="GO:0006518">
    <property type="term" value="P:peptide metabolic process"/>
    <property type="evidence" value="ECO:0007669"/>
    <property type="project" value="TreeGrafter"/>
</dbReference>
<dbReference type="FunFam" id="2.60.40.1120:FF:000019">
    <property type="entry name" value="Carboxypeptidase D"/>
    <property type="match status" value="1"/>
</dbReference>
<keyword evidence="4" id="KW-0645">Protease</keyword>
<dbReference type="OrthoDB" id="10249045at2759"/>
<evidence type="ECO:0000313" key="13">
    <source>
        <dbReference type="WBParaSite" id="HCON_00099360-00001"/>
    </source>
</evidence>
<protein>
    <submittedName>
        <fullName evidence="13">Peptidase_M14 domain-containing protein</fullName>
    </submittedName>
</protein>
<dbReference type="GO" id="GO:0016485">
    <property type="term" value="P:protein processing"/>
    <property type="evidence" value="ECO:0007669"/>
    <property type="project" value="TreeGrafter"/>
</dbReference>
<comment type="cofactor">
    <cofactor evidence="1">
        <name>Zn(2+)</name>
        <dbReference type="ChEBI" id="CHEBI:29105"/>
    </cofactor>
</comment>
<dbReference type="PANTHER" id="PTHR11532:SF93">
    <property type="entry name" value="CARBOXYPEPTIDASE E"/>
    <property type="match status" value="1"/>
</dbReference>
<dbReference type="PROSITE" id="PS52035">
    <property type="entry name" value="PEPTIDASE_M14"/>
    <property type="match status" value="1"/>
</dbReference>
<feature type="domain" description="Peptidase M14" evidence="11">
    <location>
        <begin position="30"/>
        <end position="348"/>
    </location>
</feature>
<evidence type="ECO:0000313" key="12">
    <source>
        <dbReference type="Proteomes" id="UP000025227"/>
    </source>
</evidence>
<keyword evidence="8" id="KW-0325">Glycoprotein</keyword>
<dbReference type="CDD" id="cd03858">
    <property type="entry name" value="M14_CP_N-E_like"/>
    <property type="match status" value="1"/>
</dbReference>
<dbReference type="PANTHER" id="PTHR11532">
    <property type="entry name" value="PROTEASE M14 CARBOXYPEPTIDASE"/>
    <property type="match status" value="1"/>
</dbReference>
<dbReference type="FunFam" id="3.40.630.10:FF:000020">
    <property type="entry name" value="Carboxypeptidase D"/>
    <property type="match status" value="1"/>
</dbReference>
<dbReference type="CDD" id="cd11308">
    <property type="entry name" value="Peptidase_M14NE-CP-C_like"/>
    <property type="match status" value="1"/>
</dbReference>
<dbReference type="InterPro" id="IPR000834">
    <property type="entry name" value="Peptidase_M14"/>
</dbReference>
<keyword evidence="10" id="KW-0732">Signal</keyword>